<comment type="cofactor">
    <cofactor evidence="1">
        <name>Zn(2+)</name>
        <dbReference type="ChEBI" id="CHEBI:29105"/>
    </cofactor>
</comment>
<dbReference type="AlphaFoldDB" id="A0A6S6UID4"/>
<organism evidence="6">
    <name type="scientific">uncultured Aureispira sp</name>
    <dbReference type="NCBI Taxonomy" id="1331704"/>
    <lineage>
        <taxon>Bacteria</taxon>
        <taxon>Pseudomonadati</taxon>
        <taxon>Bacteroidota</taxon>
        <taxon>Saprospiria</taxon>
        <taxon>Saprospirales</taxon>
        <taxon>Saprospiraceae</taxon>
        <taxon>Aureispira</taxon>
        <taxon>environmental samples</taxon>
    </lineage>
</organism>
<dbReference type="Pfam" id="PF24827">
    <property type="entry name" value="AstE_AspA_cat"/>
    <property type="match status" value="1"/>
</dbReference>
<dbReference type="PANTHER" id="PTHR37326:SF1">
    <property type="entry name" value="BLL3975 PROTEIN"/>
    <property type="match status" value="1"/>
</dbReference>
<keyword evidence="3" id="KW-0378">Hydrolase</keyword>
<evidence type="ECO:0000259" key="5">
    <source>
        <dbReference type="Pfam" id="PF24827"/>
    </source>
</evidence>
<keyword evidence="2" id="KW-0479">Metal-binding</keyword>
<protein>
    <submittedName>
        <fullName evidence="6">Peptidase M14</fullName>
    </submittedName>
</protein>
<gene>
    <name evidence="6" type="ORF">HELGO_WM22549</name>
</gene>
<accession>A0A6S6UID4</accession>
<dbReference type="PIRSF" id="PIRSF039012">
    <property type="entry name" value="ASP"/>
    <property type="match status" value="1"/>
</dbReference>
<evidence type="ECO:0000256" key="4">
    <source>
        <dbReference type="ARBA" id="ARBA00022833"/>
    </source>
</evidence>
<dbReference type="SUPFAM" id="SSF53187">
    <property type="entry name" value="Zn-dependent exopeptidases"/>
    <property type="match status" value="1"/>
</dbReference>
<dbReference type="PANTHER" id="PTHR37326">
    <property type="entry name" value="BLL3975 PROTEIN"/>
    <property type="match status" value="1"/>
</dbReference>
<dbReference type="GO" id="GO:0046872">
    <property type="term" value="F:metal ion binding"/>
    <property type="evidence" value="ECO:0007669"/>
    <property type="project" value="UniProtKB-KW"/>
</dbReference>
<dbReference type="CDD" id="cd06251">
    <property type="entry name" value="M14_ASTE_ASPA-like"/>
    <property type="match status" value="1"/>
</dbReference>
<proteinExistence type="predicted"/>
<sequence length="319" mass="35330">MEEPTIIQQFNLSDTPAKSIRHYWVDLITDGMNNSIRVPIMVARGTEDFPILGLTAAVHGNELNGIPVIQRLFSEIDVNELKGTIVGVPVANIPSFILKQRRFNDGVDLNHIMPGKADGNGSQVYAYRFFTKLVKHFDYLLDLHTASAGRINSYYVRADMKHPVTRKLAMLQGAQLIVHNPPSDGTLRGAADEIDIPAITLEVGNPNTFQNKMIKSGIIGVHNVLSYLEMTEDEIELPEVPTVICQKSYWIYTDEGGLLQIHVNLMQAVKKGDLLASMRDVFGNLIKEYFAPEDGVVIGKSVSPVNQSGGRILHLGIEK</sequence>
<dbReference type="InterPro" id="IPR053138">
    <property type="entry name" value="N-alpha-Ac-DABA_deacetylase"/>
</dbReference>
<dbReference type="InterPro" id="IPR055438">
    <property type="entry name" value="AstE_AspA_cat"/>
</dbReference>
<evidence type="ECO:0000256" key="1">
    <source>
        <dbReference type="ARBA" id="ARBA00001947"/>
    </source>
</evidence>
<dbReference type="EMBL" id="CACVAQ010000428">
    <property type="protein sequence ID" value="CAA6828412.1"/>
    <property type="molecule type" value="Genomic_DNA"/>
</dbReference>
<keyword evidence="4" id="KW-0862">Zinc</keyword>
<evidence type="ECO:0000256" key="2">
    <source>
        <dbReference type="ARBA" id="ARBA00022723"/>
    </source>
</evidence>
<name>A0A6S6UID4_9BACT</name>
<dbReference type="GO" id="GO:0016811">
    <property type="term" value="F:hydrolase activity, acting on carbon-nitrogen (but not peptide) bonds, in linear amides"/>
    <property type="evidence" value="ECO:0007669"/>
    <property type="project" value="InterPro"/>
</dbReference>
<evidence type="ECO:0000256" key="3">
    <source>
        <dbReference type="ARBA" id="ARBA00022801"/>
    </source>
</evidence>
<evidence type="ECO:0000313" key="6">
    <source>
        <dbReference type="EMBL" id="CAA6828412.1"/>
    </source>
</evidence>
<feature type="domain" description="Succinylglutamate desuccinylase/Aspartoacylase catalytic" evidence="5">
    <location>
        <begin position="52"/>
        <end position="227"/>
    </location>
</feature>
<reference evidence="6" key="1">
    <citation type="submission" date="2020-01" db="EMBL/GenBank/DDBJ databases">
        <authorList>
            <person name="Meier V. D."/>
            <person name="Meier V D."/>
        </authorList>
    </citation>
    <scope>NUCLEOTIDE SEQUENCE</scope>
    <source>
        <strain evidence="6">HLG_WM_MAG_10</strain>
    </source>
</reference>
<dbReference type="GO" id="GO:0016788">
    <property type="term" value="F:hydrolase activity, acting on ester bonds"/>
    <property type="evidence" value="ECO:0007669"/>
    <property type="project" value="InterPro"/>
</dbReference>
<dbReference type="Gene3D" id="3.40.630.10">
    <property type="entry name" value="Zn peptidases"/>
    <property type="match status" value="1"/>
</dbReference>
<dbReference type="InterPro" id="IPR043795">
    <property type="entry name" value="N-alpha-Ac-DABA-like"/>
</dbReference>